<feature type="domain" description="AB hydrolase-1" evidence="3">
    <location>
        <begin position="70"/>
        <end position="205"/>
    </location>
</feature>
<gene>
    <name evidence="4" type="ORF">METZ01_LOCUS357974</name>
</gene>
<dbReference type="GO" id="GO:0008233">
    <property type="term" value="F:peptidase activity"/>
    <property type="evidence" value="ECO:0007669"/>
    <property type="project" value="InterPro"/>
</dbReference>
<evidence type="ECO:0000313" key="4">
    <source>
        <dbReference type="EMBL" id="SVD05120.1"/>
    </source>
</evidence>
<keyword evidence="2" id="KW-0378">Hydrolase</keyword>
<dbReference type="InterPro" id="IPR002410">
    <property type="entry name" value="Peptidase_S33"/>
</dbReference>
<reference evidence="4" key="1">
    <citation type="submission" date="2018-05" db="EMBL/GenBank/DDBJ databases">
        <authorList>
            <person name="Lanie J.A."/>
            <person name="Ng W.-L."/>
            <person name="Kazmierczak K.M."/>
            <person name="Andrzejewski T.M."/>
            <person name="Davidsen T.M."/>
            <person name="Wayne K.J."/>
            <person name="Tettelin H."/>
            <person name="Glass J.I."/>
            <person name="Rusch D."/>
            <person name="Podicherti R."/>
            <person name="Tsui H.-C.T."/>
            <person name="Winkler M.E."/>
        </authorList>
    </citation>
    <scope>NUCLEOTIDE SEQUENCE</scope>
</reference>
<dbReference type="PANTHER" id="PTHR43798:SF33">
    <property type="entry name" value="HYDROLASE, PUTATIVE (AFU_ORTHOLOGUE AFUA_2G14860)-RELATED"/>
    <property type="match status" value="1"/>
</dbReference>
<evidence type="ECO:0000256" key="1">
    <source>
        <dbReference type="ARBA" id="ARBA00010088"/>
    </source>
</evidence>
<accession>A0A382S5H8</accession>
<dbReference type="NCBIfam" id="TIGR01250">
    <property type="entry name" value="pro_imino_pep_2"/>
    <property type="match status" value="1"/>
</dbReference>
<dbReference type="EMBL" id="UINC01126561">
    <property type="protein sequence ID" value="SVD05120.1"/>
    <property type="molecule type" value="Genomic_DNA"/>
</dbReference>
<dbReference type="InterPro" id="IPR005945">
    <property type="entry name" value="Pro_imino_pep"/>
</dbReference>
<dbReference type="Gene3D" id="3.40.50.1820">
    <property type="entry name" value="alpha/beta hydrolase"/>
    <property type="match status" value="1"/>
</dbReference>
<comment type="similarity">
    <text evidence="1">Belongs to the peptidase S33 family.</text>
</comment>
<dbReference type="SUPFAM" id="SSF53474">
    <property type="entry name" value="alpha/beta-Hydrolases"/>
    <property type="match status" value="1"/>
</dbReference>
<dbReference type="PRINTS" id="PR00793">
    <property type="entry name" value="PROAMNOPTASE"/>
</dbReference>
<evidence type="ECO:0000259" key="3">
    <source>
        <dbReference type="Pfam" id="PF00561"/>
    </source>
</evidence>
<proteinExistence type="inferred from homology"/>
<sequence>MQANAGWSVNGKVPPKNQRRGGPLSIVIGILFSLASCADANSEAREGYVEVPGGRVWYETIGSRSQDGIPLLVIHGGPGFGSCTYVSTLTEIAEDRPVIIYDQLGAGRSDQPTDTTLWRIPRFLEEIAELRTALNLDEVHILGHSWGGTLTMEYMLTQPTGVRSVVFVGPLLGTERWVEDARFLRAQLPDNLQVALQEGEESGRFTSPRYLEATDSFYARFFVRSQWPPPELPGCESDTGPNMEVYRYMWGPTEFTATGTLANLDRIGQLPDLKVP</sequence>
<dbReference type="GO" id="GO:0016020">
    <property type="term" value="C:membrane"/>
    <property type="evidence" value="ECO:0007669"/>
    <property type="project" value="TreeGrafter"/>
</dbReference>
<dbReference type="PIRSF" id="PIRSF005539">
    <property type="entry name" value="Pept_S33_TRI_F1"/>
    <property type="match status" value="1"/>
</dbReference>
<dbReference type="InterPro" id="IPR029058">
    <property type="entry name" value="AB_hydrolase_fold"/>
</dbReference>
<evidence type="ECO:0000256" key="2">
    <source>
        <dbReference type="ARBA" id="ARBA00022801"/>
    </source>
</evidence>
<protein>
    <recommendedName>
        <fullName evidence="3">AB hydrolase-1 domain-containing protein</fullName>
    </recommendedName>
</protein>
<organism evidence="4">
    <name type="scientific">marine metagenome</name>
    <dbReference type="NCBI Taxonomy" id="408172"/>
    <lineage>
        <taxon>unclassified sequences</taxon>
        <taxon>metagenomes</taxon>
        <taxon>ecological metagenomes</taxon>
    </lineage>
</organism>
<name>A0A382S5H8_9ZZZZ</name>
<dbReference type="PANTHER" id="PTHR43798">
    <property type="entry name" value="MONOACYLGLYCEROL LIPASE"/>
    <property type="match status" value="1"/>
</dbReference>
<dbReference type="InterPro" id="IPR050266">
    <property type="entry name" value="AB_hydrolase_sf"/>
</dbReference>
<dbReference type="GO" id="GO:0006508">
    <property type="term" value="P:proteolysis"/>
    <property type="evidence" value="ECO:0007669"/>
    <property type="project" value="InterPro"/>
</dbReference>
<dbReference type="InterPro" id="IPR000073">
    <property type="entry name" value="AB_hydrolase_1"/>
</dbReference>
<dbReference type="Pfam" id="PF00561">
    <property type="entry name" value="Abhydrolase_1"/>
    <property type="match status" value="1"/>
</dbReference>
<feature type="non-terminal residue" evidence="4">
    <location>
        <position position="276"/>
    </location>
</feature>
<dbReference type="AlphaFoldDB" id="A0A382S5H8"/>